<dbReference type="RefSeq" id="XP_004503477.1">
    <property type="nucleotide sequence ID" value="XM_004503420.3"/>
</dbReference>
<dbReference type="KEGG" id="cam:101509321"/>
<dbReference type="PANTHER" id="PTHR33265">
    <property type="entry name" value="AVR9/CF-9 RAPIDLY ELICITED PROTEIN-RELATED"/>
    <property type="match status" value="1"/>
</dbReference>
<protein>
    <submittedName>
        <fullName evidence="2">Uncharacterized protein LOC101509321</fullName>
    </submittedName>
</protein>
<dbReference type="AlphaFoldDB" id="A0A1S2YE38"/>
<evidence type="ECO:0000313" key="1">
    <source>
        <dbReference type="Proteomes" id="UP000087171"/>
    </source>
</evidence>
<dbReference type="OrthoDB" id="696337at2759"/>
<organism evidence="1 2">
    <name type="scientific">Cicer arietinum</name>
    <name type="common">Chickpea</name>
    <name type="synonym">Garbanzo</name>
    <dbReference type="NCBI Taxonomy" id="3827"/>
    <lineage>
        <taxon>Eukaryota</taxon>
        <taxon>Viridiplantae</taxon>
        <taxon>Streptophyta</taxon>
        <taxon>Embryophyta</taxon>
        <taxon>Tracheophyta</taxon>
        <taxon>Spermatophyta</taxon>
        <taxon>Magnoliopsida</taxon>
        <taxon>eudicotyledons</taxon>
        <taxon>Gunneridae</taxon>
        <taxon>Pentapetalae</taxon>
        <taxon>rosids</taxon>
        <taxon>fabids</taxon>
        <taxon>Fabales</taxon>
        <taxon>Fabaceae</taxon>
        <taxon>Papilionoideae</taxon>
        <taxon>50 kb inversion clade</taxon>
        <taxon>NPAAA clade</taxon>
        <taxon>Hologalegina</taxon>
        <taxon>IRL clade</taxon>
        <taxon>Cicereae</taxon>
        <taxon>Cicer</taxon>
    </lineage>
</organism>
<dbReference type="PANTHER" id="PTHR33265:SF26">
    <property type="entry name" value="OS06G0554600 PROTEIN"/>
    <property type="match status" value="1"/>
</dbReference>
<dbReference type="eggNOG" id="ENOG502R63G">
    <property type="taxonomic scope" value="Eukaryota"/>
</dbReference>
<reference evidence="2" key="2">
    <citation type="submission" date="2025-08" db="UniProtKB">
        <authorList>
            <consortium name="RefSeq"/>
        </authorList>
    </citation>
    <scope>IDENTIFICATION</scope>
    <source>
        <tissue evidence="2">Etiolated seedlings</tissue>
    </source>
</reference>
<dbReference type="Proteomes" id="UP000087171">
    <property type="component" value="Chromosome Ca6"/>
</dbReference>
<gene>
    <name evidence="2" type="primary">LOC101509321</name>
</gene>
<keyword evidence="1" id="KW-1185">Reference proteome</keyword>
<proteinExistence type="predicted"/>
<evidence type="ECO:0000313" key="2">
    <source>
        <dbReference type="RefSeq" id="XP_004503477.1"/>
    </source>
</evidence>
<reference evidence="1" key="1">
    <citation type="journal article" date="2013" name="Nat. Biotechnol.">
        <title>Draft genome sequence of chickpea (Cicer arietinum) provides a resource for trait improvement.</title>
        <authorList>
            <person name="Varshney R.K."/>
            <person name="Song C."/>
            <person name="Saxena R.K."/>
            <person name="Azam S."/>
            <person name="Yu S."/>
            <person name="Sharpe A.G."/>
            <person name="Cannon S."/>
            <person name="Baek J."/>
            <person name="Rosen B.D."/>
            <person name="Tar'an B."/>
            <person name="Millan T."/>
            <person name="Zhang X."/>
            <person name="Ramsay L.D."/>
            <person name="Iwata A."/>
            <person name="Wang Y."/>
            <person name="Nelson W."/>
            <person name="Farmer A.D."/>
            <person name="Gaur P.M."/>
            <person name="Soderlund C."/>
            <person name="Penmetsa R.V."/>
            <person name="Xu C."/>
            <person name="Bharti A.K."/>
            <person name="He W."/>
            <person name="Winter P."/>
            <person name="Zhao S."/>
            <person name="Hane J.K."/>
            <person name="Carrasquilla-Garcia N."/>
            <person name="Condie J.A."/>
            <person name="Upadhyaya H.D."/>
            <person name="Luo M.C."/>
            <person name="Thudi M."/>
            <person name="Gowda C.L."/>
            <person name="Singh N.P."/>
            <person name="Lichtenzveig J."/>
            <person name="Gali K.K."/>
            <person name="Rubio J."/>
            <person name="Nadarajan N."/>
            <person name="Dolezel J."/>
            <person name="Bansal K.C."/>
            <person name="Xu X."/>
            <person name="Edwards D."/>
            <person name="Zhang G."/>
            <person name="Kahl G."/>
            <person name="Gil J."/>
            <person name="Singh K.B."/>
            <person name="Datta S.K."/>
            <person name="Jackson S.A."/>
            <person name="Wang J."/>
            <person name="Cook D.R."/>
        </authorList>
    </citation>
    <scope>NUCLEOTIDE SEQUENCE [LARGE SCALE GENOMIC DNA]</scope>
    <source>
        <strain evidence="1">cv. CDC Frontier</strain>
    </source>
</reference>
<accession>A0A1S2YE38</accession>
<dbReference type="GeneID" id="101509321"/>
<dbReference type="STRING" id="3827.A0A1S2YE38"/>
<sequence>MEIKTSQPVVAKKLWNMIRVLLFMIRKGIAKSKTMLDLNLILKRGKGLINTIMFNHQLYYSSFTCRSHNTVNSFISPCEYEFSCSNTPANPLHHHSSRRFSKSRQRYMNNNIAVQKMILNNENVANSPLVTLPGFGKSPVGRQLRVTDSPFPLKDEEGDSHQVDMAAQEFINNFYKHLNMQNRAIGSFESPYNYLWDR</sequence>
<dbReference type="PaxDb" id="3827-XP_004503477.1"/>
<name>A0A1S2YE38_CICAR</name>